<dbReference type="GO" id="GO:0008017">
    <property type="term" value="F:microtubule binding"/>
    <property type="evidence" value="ECO:0007669"/>
    <property type="project" value="InterPro"/>
</dbReference>
<dbReference type="Proteomes" id="UP000619265">
    <property type="component" value="Unassembled WGS sequence"/>
</dbReference>
<evidence type="ECO:0000313" key="10">
    <source>
        <dbReference type="Proteomes" id="UP000619265"/>
    </source>
</evidence>
<feature type="coiled-coil region" evidence="6">
    <location>
        <begin position="284"/>
        <end position="311"/>
    </location>
</feature>
<dbReference type="PANTHER" id="PTHR46372:SF2">
    <property type="entry name" value="PROTEIN WVD2-LIKE 3"/>
    <property type="match status" value="1"/>
</dbReference>
<dbReference type="GO" id="GO:0005874">
    <property type="term" value="C:microtubule"/>
    <property type="evidence" value="ECO:0007669"/>
    <property type="project" value="UniProtKB-KW"/>
</dbReference>
<name>A0A833SI55_JUGRE</name>
<accession>A0A833SI55</accession>
<feature type="compositionally biased region" description="Basic and acidic residues" evidence="7">
    <location>
        <begin position="211"/>
        <end position="230"/>
    </location>
</feature>
<gene>
    <name evidence="9" type="ORF">F2P56_034976</name>
</gene>
<feature type="compositionally biased region" description="Basic and acidic residues" evidence="7">
    <location>
        <begin position="162"/>
        <end position="189"/>
    </location>
</feature>
<evidence type="ECO:0000256" key="6">
    <source>
        <dbReference type="SAM" id="Coils"/>
    </source>
</evidence>
<evidence type="ECO:0000256" key="3">
    <source>
        <dbReference type="ARBA" id="ARBA00022490"/>
    </source>
</evidence>
<feature type="region of interest" description="Disordered" evidence="7">
    <location>
        <begin position="134"/>
        <end position="189"/>
    </location>
</feature>
<comment type="caution">
    <text evidence="9">The sequence shown here is derived from an EMBL/GenBank/DDBJ whole genome shotgun (WGS) entry which is preliminary data.</text>
</comment>
<feature type="region of interest" description="Disordered" evidence="7">
    <location>
        <begin position="98"/>
        <end position="122"/>
    </location>
</feature>
<keyword evidence="4" id="KW-0493">Microtubule</keyword>
<keyword evidence="5" id="KW-0206">Cytoskeleton</keyword>
<dbReference type="InterPro" id="IPR027329">
    <property type="entry name" value="TPX2_C"/>
</dbReference>
<feature type="region of interest" description="Disordered" evidence="7">
    <location>
        <begin position="211"/>
        <end position="241"/>
    </location>
</feature>
<comment type="similarity">
    <text evidence="2">Belongs to the TPX2 family.</text>
</comment>
<evidence type="ECO:0000313" key="9">
    <source>
        <dbReference type="EMBL" id="KAF5442306.1"/>
    </source>
</evidence>
<reference evidence="9" key="2">
    <citation type="submission" date="2020-03" db="EMBL/GenBank/DDBJ databases">
        <title>Walnut 2.0.</title>
        <authorList>
            <person name="Marrano A."/>
            <person name="Britton M."/>
            <person name="Zimin A.V."/>
            <person name="Zaini P.A."/>
            <person name="Workman R."/>
            <person name="Puiu D."/>
            <person name="Bianco L."/>
            <person name="Allen B.J."/>
            <person name="Troggio M."/>
            <person name="Leslie C.A."/>
            <person name="Timp W."/>
            <person name="Dendekar A."/>
            <person name="Salzberg S.L."/>
            <person name="Neale D.B."/>
        </authorList>
    </citation>
    <scope>NUCLEOTIDE SEQUENCE</scope>
    <source>
        <tissue evidence="9">Leaves</tissue>
    </source>
</reference>
<dbReference type="InterPro" id="IPR044806">
    <property type="entry name" value="WVD2/WDL1-4"/>
</dbReference>
<feature type="domain" description="TPX2 C-terminal" evidence="8">
    <location>
        <begin position="269"/>
        <end position="340"/>
    </location>
</feature>
<dbReference type="PANTHER" id="PTHR46372">
    <property type="entry name" value="PROTEIN WVD2-LIKE 3"/>
    <property type="match status" value="1"/>
</dbReference>
<feature type="compositionally biased region" description="Polar residues" evidence="7">
    <location>
        <begin position="409"/>
        <end position="418"/>
    </location>
</feature>
<evidence type="ECO:0000256" key="7">
    <source>
        <dbReference type="SAM" id="MobiDB-lite"/>
    </source>
</evidence>
<feature type="region of interest" description="Disordered" evidence="7">
    <location>
        <begin position="459"/>
        <end position="498"/>
    </location>
</feature>
<feature type="compositionally biased region" description="Basic and acidic residues" evidence="7">
    <location>
        <begin position="365"/>
        <end position="377"/>
    </location>
</feature>
<comment type="subcellular location">
    <subcellularLocation>
        <location evidence="1">Cytoplasm</location>
        <location evidence="1">Cytoskeleton</location>
    </subcellularLocation>
</comment>
<feature type="region of interest" description="Disordered" evidence="7">
    <location>
        <begin position="333"/>
        <end position="418"/>
    </location>
</feature>
<sequence length="498" mass="55280">MENLKVLFSVPQMESASNSADVLVDGVAEDVNAEEIHQTEAGCDELLLVEAESDINGREIFLSVNKEPEMDVNHNLDDDAVNADESSKAMVNDKSVNGDLLQKGIDPAPKNEPPVKANKTSLERWQHPSLKLRAATETGPFKPRVKSQTNPARVLTDISKTTSKDPAKSPSRRERESTLRTSTEKSSIKTDIRTTRTVQRTPILEDSRNQKAKFVRDNKSGEKESMRMKAGESQPSSLKAETRRYQPLHRLSCTVNSTKVDTSSSAAVFSFKSNERAERRKEFYTELQQKMHAKEAEMNQMQVRRQEKTEAEIKQFRRSLNFKATPMPSFYHVAVPPGSDGKKALSSNNKINKARDKSTNPGSRAADRSKSCLKEGSDQASSTNESVNTTERTDALEKTNCPTGEHSGGSASSQTLPTNQSCFLEVGVENKVVRRKEREKERDTSMYKHCVSEIHKVMKGQRAEGKQKVGAQRSSNEMARKEMKSSSGLGNLVVGVAS</sequence>
<keyword evidence="3" id="KW-0963">Cytoplasm</keyword>
<evidence type="ECO:0000256" key="2">
    <source>
        <dbReference type="ARBA" id="ARBA00005885"/>
    </source>
</evidence>
<evidence type="ECO:0000256" key="5">
    <source>
        <dbReference type="ARBA" id="ARBA00023212"/>
    </source>
</evidence>
<dbReference type="EMBL" id="LIHL02000016">
    <property type="protein sequence ID" value="KAF5442306.1"/>
    <property type="molecule type" value="Genomic_DNA"/>
</dbReference>
<dbReference type="GO" id="GO:0000226">
    <property type="term" value="P:microtubule cytoskeleton organization"/>
    <property type="evidence" value="ECO:0007669"/>
    <property type="project" value="InterPro"/>
</dbReference>
<protein>
    <recommendedName>
        <fullName evidence="8">TPX2 C-terminal domain-containing protein</fullName>
    </recommendedName>
</protein>
<dbReference type="Gramene" id="Jr16_01660_p1">
    <property type="protein sequence ID" value="cds.Jr16_01660_p1"/>
    <property type="gene ID" value="Jr16_01660"/>
</dbReference>
<reference evidence="9" key="1">
    <citation type="submission" date="2015-10" db="EMBL/GenBank/DDBJ databases">
        <authorList>
            <person name="Martinez-Garcia P.J."/>
            <person name="Crepeau M.W."/>
            <person name="Puiu D."/>
            <person name="Gonzalez-Ibeas D."/>
            <person name="Whalen J."/>
            <person name="Stevens K."/>
            <person name="Paul R."/>
            <person name="Butterfield T."/>
            <person name="Britton M."/>
            <person name="Reagan R."/>
            <person name="Chakraborty S."/>
            <person name="Walawage S.L."/>
            <person name="Vasquez-Gross H.A."/>
            <person name="Cardeno C."/>
            <person name="Famula R."/>
            <person name="Pratt K."/>
            <person name="Kuruganti S."/>
            <person name="Aradhya M.K."/>
            <person name="Leslie C.A."/>
            <person name="Dandekar A.M."/>
            <person name="Salzberg S.L."/>
            <person name="Wegrzyn J.L."/>
            <person name="Langley C.H."/>
            <person name="Neale D.B."/>
        </authorList>
    </citation>
    <scope>NUCLEOTIDE SEQUENCE</scope>
    <source>
        <tissue evidence="9">Leaves</tissue>
    </source>
</reference>
<feature type="compositionally biased region" description="Polar residues" evidence="7">
    <location>
        <begin position="378"/>
        <end position="390"/>
    </location>
</feature>
<proteinExistence type="inferred from homology"/>
<dbReference type="Pfam" id="PF06886">
    <property type="entry name" value="TPX2"/>
    <property type="match status" value="1"/>
</dbReference>
<dbReference type="AlphaFoldDB" id="A0A833SI55"/>
<evidence type="ECO:0000259" key="8">
    <source>
        <dbReference type="Pfam" id="PF06886"/>
    </source>
</evidence>
<organism evidence="9 10">
    <name type="scientific">Juglans regia</name>
    <name type="common">English walnut</name>
    <dbReference type="NCBI Taxonomy" id="51240"/>
    <lineage>
        <taxon>Eukaryota</taxon>
        <taxon>Viridiplantae</taxon>
        <taxon>Streptophyta</taxon>
        <taxon>Embryophyta</taxon>
        <taxon>Tracheophyta</taxon>
        <taxon>Spermatophyta</taxon>
        <taxon>Magnoliopsida</taxon>
        <taxon>eudicotyledons</taxon>
        <taxon>Gunneridae</taxon>
        <taxon>Pentapetalae</taxon>
        <taxon>rosids</taxon>
        <taxon>fabids</taxon>
        <taxon>Fagales</taxon>
        <taxon>Juglandaceae</taxon>
        <taxon>Juglans</taxon>
    </lineage>
</organism>
<keyword evidence="6" id="KW-0175">Coiled coil</keyword>
<evidence type="ECO:0000256" key="4">
    <source>
        <dbReference type="ARBA" id="ARBA00022701"/>
    </source>
</evidence>
<evidence type="ECO:0000256" key="1">
    <source>
        <dbReference type="ARBA" id="ARBA00004245"/>
    </source>
</evidence>